<feature type="transmembrane region" description="Helical" evidence="8">
    <location>
        <begin position="289"/>
        <end position="311"/>
    </location>
</feature>
<evidence type="ECO:0000256" key="6">
    <source>
        <dbReference type="ARBA" id="ARBA00022989"/>
    </source>
</evidence>
<keyword evidence="7 8" id="KW-0472">Membrane</keyword>
<keyword evidence="5 8" id="KW-0812">Transmembrane</keyword>
<name>A0ABT0A5G5_9GAMM</name>
<keyword evidence="3" id="KW-0813">Transport</keyword>
<keyword evidence="10" id="KW-1185">Reference proteome</keyword>
<dbReference type="InterPro" id="IPR002523">
    <property type="entry name" value="MgTranspt_CorA/ZnTranspt_ZntB"/>
</dbReference>
<evidence type="ECO:0000256" key="1">
    <source>
        <dbReference type="ARBA" id="ARBA00004651"/>
    </source>
</evidence>
<organism evidence="9 10">
    <name type="scientific">Cognatiluteimonas sedimenti</name>
    <dbReference type="NCBI Taxonomy" id="2927791"/>
    <lineage>
        <taxon>Bacteria</taxon>
        <taxon>Pseudomonadati</taxon>
        <taxon>Pseudomonadota</taxon>
        <taxon>Gammaproteobacteria</taxon>
        <taxon>Lysobacterales</taxon>
        <taxon>Lysobacteraceae</taxon>
        <taxon>Cognatiluteimonas</taxon>
    </lineage>
</organism>
<comment type="subcellular location">
    <subcellularLocation>
        <location evidence="1">Cell membrane</location>
        <topology evidence="1">Multi-pass membrane protein</topology>
    </subcellularLocation>
</comment>
<dbReference type="Gene3D" id="1.20.58.340">
    <property type="entry name" value="Magnesium transport protein CorA, transmembrane region"/>
    <property type="match status" value="2"/>
</dbReference>
<dbReference type="EMBL" id="JALGCL010000003">
    <property type="protein sequence ID" value="MCJ0826248.1"/>
    <property type="molecule type" value="Genomic_DNA"/>
</dbReference>
<dbReference type="InterPro" id="IPR045861">
    <property type="entry name" value="CorA_cytoplasmic_dom"/>
</dbReference>
<comment type="caution">
    <text evidence="9">The sequence shown here is derived from an EMBL/GenBank/DDBJ whole genome shotgun (WGS) entry which is preliminary data.</text>
</comment>
<evidence type="ECO:0000256" key="5">
    <source>
        <dbReference type="ARBA" id="ARBA00022692"/>
    </source>
</evidence>
<feature type="transmembrane region" description="Helical" evidence="8">
    <location>
        <begin position="323"/>
        <end position="341"/>
    </location>
</feature>
<reference evidence="9 10" key="1">
    <citation type="submission" date="2022-03" db="EMBL/GenBank/DDBJ databases">
        <title>Luteimonas soily sp. nov., a novel bacterium isolated from the soil.</title>
        <authorList>
            <person name="Zhang X."/>
        </authorList>
    </citation>
    <scope>NUCLEOTIDE SEQUENCE [LARGE SCALE GENOMIC DNA]</scope>
    <source>
        <strain evidence="9 10">50</strain>
    </source>
</reference>
<dbReference type="Pfam" id="PF01544">
    <property type="entry name" value="CorA"/>
    <property type="match status" value="1"/>
</dbReference>
<dbReference type="Gene3D" id="3.30.460.20">
    <property type="entry name" value="CorA soluble domain-like"/>
    <property type="match status" value="1"/>
</dbReference>
<dbReference type="SUPFAM" id="SSF143865">
    <property type="entry name" value="CorA soluble domain-like"/>
    <property type="match status" value="1"/>
</dbReference>
<sequence length="347" mass="37923">MPAADTATQVPDTSEHADGAARLRAVLFDADHDDRTLQEAEVDPGALGDRQLLWLDVEQAGEQPATALVARLAQRLGLGDAALAALHAFDGHARVQNFGDWFVAQAIVVEHEGQLKFNGRGLAIVAGHNFVLTVHRGPLEFMDQLRNREHADTRLGMLSAESFTAALLDWQLVSYFDAVSDFEAAVDRLEVGILASRRNPECLPDLAALRRGASRLRRMLAPHRNLFSALARPDFRPDAEGDANAHFIALDDRFARAMDAVENARDLVVGSFELFTTRTAQHTNDTMRVLTVVTVLLGTLAVVAGMLGMNFPAPFFDSGARGFWIAVGGMVALTAAILLLARWRRWL</sequence>
<proteinExistence type="inferred from homology"/>
<accession>A0ABT0A5G5</accession>
<evidence type="ECO:0000256" key="4">
    <source>
        <dbReference type="ARBA" id="ARBA00022475"/>
    </source>
</evidence>
<evidence type="ECO:0000256" key="8">
    <source>
        <dbReference type="SAM" id="Phobius"/>
    </source>
</evidence>
<evidence type="ECO:0000313" key="9">
    <source>
        <dbReference type="EMBL" id="MCJ0826248.1"/>
    </source>
</evidence>
<protein>
    <submittedName>
        <fullName evidence="9">CorA family divalent cation transporter</fullName>
    </submittedName>
</protein>
<dbReference type="SUPFAM" id="SSF144083">
    <property type="entry name" value="Magnesium transport protein CorA, transmembrane region"/>
    <property type="match status" value="1"/>
</dbReference>
<evidence type="ECO:0000313" key="10">
    <source>
        <dbReference type="Proteomes" id="UP001165423"/>
    </source>
</evidence>
<evidence type="ECO:0000256" key="7">
    <source>
        <dbReference type="ARBA" id="ARBA00023136"/>
    </source>
</evidence>
<keyword evidence="4" id="KW-1003">Cell membrane</keyword>
<dbReference type="InterPro" id="IPR045863">
    <property type="entry name" value="CorA_TM1_TM2"/>
</dbReference>
<dbReference type="Proteomes" id="UP001165423">
    <property type="component" value="Unassembled WGS sequence"/>
</dbReference>
<gene>
    <name evidence="9" type="ORF">MQC88_09855</name>
</gene>
<dbReference type="RefSeq" id="WP_243321541.1">
    <property type="nucleotide sequence ID" value="NZ_JALGCL010000003.1"/>
</dbReference>
<evidence type="ECO:0000256" key="3">
    <source>
        <dbReference type="ARBA" id="ARBA00022448"/>
    </source>
</evidence>
<comment type="similarity">
    <text evidence="2">Belongs to the CorA metal ion transporter (MIT) (TC 1.A.35) family.</text>
</comment>
<dbReference type="PANTHER" id="PTHR46494:SF1">
    <property type="entry name" value="CORA FAMILY METAL ION TRANSPORTER (EUROFUNG)"/>
    <property type="match status" value="1"/>
</dbReference>
<keyword evidence="6 8" id="KW-1133">Transmembrane helix</keyword>
<dbReference type="PANTHER" id="PTHR46494">
    <property type="entry name" value="CORA FAMILY METAL ION TRANSPORTER (EUROFUNG)"/>
    <property type="match status" value="1"/>
</dbReference>
<evidence type="ECO:0000256" key="2">
    <source>
        <dbReference type="ARBA" id="ARBA00009765"/>
    </source>
</evidence>